<dbReference type="Proteomes" id="UP000584670">
    <property type="component" value="Unassembled WGS sequence"/>
</dbReference>
<proteinExistence type="predicted"/>
<feature type="region of interest" description="Disordered" evidence="1">
    <location>
        <begin position="239"/>
        <end position="276"/>
    </location>
</feature>
<protein>
    <submittedName>
        <fullName evidence="2">Uncharacterized protein</fullName>
    </submittedName>
</protein>
<comment type="caution">
    <text evidence="2">The sequence shown here is derived from an EMBL/GenBank/DDBJ whole genome shotgun (WGS) entry which is preliminary data.</text>
</comment>
<keyword evidence="3" id="KW-1185">Reference proteome</keyword>
<name>A0A7X1J9K9_9ACTN</name>
<organism evidence="2 3">
    <name type="scientific">Streptomyces cupreus</name>
    <dbReference type="NCBI Taxonomy" id="2759956"/>
    <lineage>
        <taxon>Bacteria</taxon>
        <taxon>Bacillati</taxon>
        <taxon>Actinomycetota</taxon>
        <taxon>Actinomycetes</taxon>
        <taxon>Kitasatosporales</taxon>
        <taxon>Streptomycetaceae</taxon>
        <taxon>Streptomyces</taxon>
    </lineage>
</organism>
<dbReference type="RefSeq" id="WP_186286662.1">
    <property type="nucleotide sequence ID" value="NZ_JACMSF010000058.1"/>
</dbReference>
<sequence>MAALPDAAHAATHHKVEGSAALEYKGGGVYLYNQPGYYYMGRLFERQDFYRHSTSKVSSKKYRSRSGTYVSKRRGRDLTYRWGYADGTARTCLWIGPSAGDRKSIPYLSRKLSRTKDRCSQWRVDWLTDRKNIGRRFNCGENRARGPQKTKITRDATLYYNLNWRGDYSGGPGKNPAAGKLEHRKQVWYRYTTKDGRWAVIYDKDKGWGFVEASKVRRVRGRWSFAGEAKSYRCGEHLLKKEKRKQRPQGTRASLGQEALGSSSRDRAATSAAGTSAAVQAPTHAAAQCHWQVQWGTAGVYEKPFRDPGNLIKTKHSGDIVGPYCFTWYNQGEQEYYVAVHSDAAADDIGWMRLKALSQT</sequence>
<reference evidence="2 3" key="1">
    <citation type="submission" date="2020-08" db="EMBL/GenBank/DDBJ databases">
        <title>Streptomyces sp. PSKA01 genome sequencing and assembly.</title>
        <authorList>
            <person name="Mandal S."/>
            <person name="Maiti P.K."/>
            <person name="Das P."/>
        </authorList>
    </citation>
    <scope>NUCLEOTIDE SEQUENCE [LARGE SCALE GENOMIC DNA]</scope>
    <source>
        <strain evidence="2 3">PSKA01</strain>
    </source>
</reference>
<dbReference type="AlphaFoldDB" id="A0A7X1J9K9"/>
<evidence type="ECO:0000256" key="1">
    <source>
        <dbReference type="SAM" id="MobiDB-lite"/>
    </source>
</evidence>
<evidence type="ECO:0000313" key="3">
    <source>
        <dbReference type="Proteomes" id="UP000584670"/>
    </source>
</evidence>
<accession>A0A7X1J9K9</accession>
<gene>
    <name evidence="2" type="ORF">H4N64_35520</name>
</gene>
<evidence type="ECO:0000313" key="2">
    <source>
        <dbReference type="EMBL" id="MBC2906746.1"/>
    </source>
</evidence>
<dbReference type="EMBL" id="JACMSF010000058">
    <property type="protein sequence ID" value="MBC2906746.1"/>
    <property type="molecule type" value="Genomic_DNA"/>
</dbReference>